<dbReference type="SMART" id="SM00530">
    <property type="entry name" value="HTH_XRE"/>
    <property type="match status" value="1"/>
</dbReference>
<comment type="caution">
    <text evidence="3">The sequence shown here is derived from an EMBL/GenBank/DDBJ whole genome shotgun (WGS) entry which is preliminary data.</text>
</comment>
<sequence>MPSRLSGSLQSHTVSTRPLSPAKQAAENLGNRLREIRKGAGITGRALADATGWHFTKVSRLENAAKTPTEQEIRLWCQICDAEDQVPDLLASVRALESMYQEHKRRTRAGMKQLMRTSVPLYERTNRFRIYEHNVIPGLFQTPDYAAAMLRFWIDFLDTPNDLDEAVEARMSRQKIIYRTEKRFEVLLEEQALRTWFGDSATQIGQLERILTVESLPNVRLGIIPMMIERPCVASMGFWIYDERLVLMETPTASIEVTMPSEIELYTRMFDLLGRVSVYDESARCLVRAAIEDLAPTK</sequence>
<feature type="compositionally biased region" description="Polar residues" evidence="1">
    <location>
        <begin position="1"/>
        <end position="18"/>
    </location>
</feature>
<dbReference type="GO" id="GO:0003677">
    <property type="term" value="F:DNA binding"/>
    <property type="evidence" value="ECO:0007669"/>
    <property type="project" value="InterPro"/>
</dbReference>
<dbReference type="SUPFAM" id="SSF47413">
    <property type="entry name" value="lambda repressor-like DNA-binding domains"/>
    <property type="match status" value="1"/>
</dbReference>
<dbReference type="InterPro" id="IPR001387">
    <property type="entry name" value="Cro/C1-type_HTH"/>
</dbReference>
<evidence type="ECO:0000259" key="2">
    <source>
        <dbReference type="PROSITE" id="PS50943"/>
    </source>
</evidence>
<dbReference type="EMBL" id="BLAE01000029">
    <property type="protein sequence ID" value="GES11366.1"/>
    <property type="molecule type" value="Genomic_DNA"/>
</dbReference>
<reference evidence="3 4" key="1">
    <citation type="submission" date="2019-10" db="EMBL/GenBank/DDBJ databases">
        <title>Whole genome shotgun sequence of Acrocarpospora macrocephala NBRC 16266.</title>
        <authorList>
            <person name="Ichikawa N."/>
            <person name="Kimura A."/>
            <person name="Kitahashi Y."/>
            <person name="Komaki H."/>
            <person name="Oguchi A."/>
        </authorList>
    </citation>
    <scope>NUCLEOTIDE SEQUENCE [LARGE SCALE GENOMIC DNA]</scope>
    <source>
        <strain evidence="3 4">NBRC 16266</strain>
    </source>
</reference>
<dbReference type="PROSITE" id="PS50943">
    <property type="entry name" value="HTH_CROC1"/>
    <property type="match status" value="1"/>
</dbReference>
<dbReference type="Gene3D" id="1.10.260.40">
    <property type="entry name" value="lambda repressor-like DNA-binding domains"/>
    <property type="match status" value="1"/>
</dbReference>
<dbReference type="Pfam" id="PF13560">
    <property type="entry name" value="HTH_31"/>
    <property type="match status" value="1"/>
</dbReference>
<gene>
    <name evidence="3" type="ORF">Amac_049630</name>
</gene>
<protein>
    <submittedName>
        <fullName evidence="3">Transcriptional regulator</fullName>
    </submittedName>
</protein>
<organism evidence="3 4">
    <name type="scientific">Acrocarpospora macrocephala</name>
    <dbReference type="NCBI Taxonomy" id="150177"/>
    <lineage>
        <taxon>Bacteria</taxon>
        <taxon>Bacillati</taxon>
        <taxon>Actinomycetota</taxon>
        <taxon>Actinomycetes</taxon>
        <taxon>Streptosporangiales</taxon>
        <taxon>Streptosporangiaceae</taxon>
        <taxon>Acrocarpospora</taxon>
    </lineage>
</organism>
<dbReference type="CDD" id="cd00093">
    <property type="entry name" value="HTH_XRE"/>
    <property type="match status" value="1"/>
</dbReference>
<feature type="region of interest" description="Disordered" evidence="1">
    <location>
        <begin position="1"/>
        <end position="24"/>
    </location>
</feature>
<name>A0A5M3WS95_9ACTN</name>
<dbReference type="AlphaFoldDB" id="A0A5M3WS95"/>
<dbReference type="InterPro" id="IPR010982">
    <property type="entry name" value="Lambda_DNA-bd_dom_sf"/>
</dbReference>
<evidence type="ECO:0000313" key="3">
    <source>
        <dbReference type="EMBL" id="GES11366.1"/>
    </source>
</evidence>
<evidence type="ECO:0000313" key="4">
    <source>
        <dbReference type="Proteomes" id="UP000331127"/>
    </source>
</evidence>
<dbReference type="Pfam" id="PF19054">
    <property type="entry name" value="DUF5753"/>
    <property type="match status" value="1"/>
</dbReference>
<dbReference type="InterPro" id="IPR043917">
    <property type="entry name" value="DUF5753"/>
</dbReference>
<proteinExistence type="predicted"/>
<feature type="domain" description="HTH cro/C1-type" evidence="2">
    <location>
        <begin position="33"/>
        <end position="89"/>
    </location>
</feature>
<keyword evidence="4" id="KW-1185">Reference proteome</keyword>
<accession>A0A5M3WS95</accession>
<evidence type="ECO:0000256" key="1">
    <source>
        <dbReference type="SAM" id="MobiDB-lite"/>
    </source>
</evidence>
<dbReference type="Proteomes" id="UP000331127">
    <property type="component" value="Unassembled WGS sequence"/>
</dbReference>